<evidence type="ECO:0000256" key="10">
    <source>
        <dbReference type="SAM" id="Phobius"/>
    </source>
</evidence>
<evidence type="ECO:0000313" key="11">
    <source>
        <dbReference type="EMBL" id="QOD42905.1"/>
    </source>
</evidence>
<organism evidence="11 12">
    <name type="scientific">Clavibacter zhangzhiyongii</name>
    <dbReference type="NCBI Taxonomy" id="2768071"/>
    <lineage>
        <taxon>Bacteria</taxon>
        <taxon>Bacillati</taxon>
        <taxon>Actinomycetota</taxon>
        <taxon>Actinomycetes</taxon>
        <taxon>Micrococcales</taxon>
        <taxon>Microbacteriaceae</taxon>
        <taxon>Clavibacter</taxon>
    </lineage>
</organism>
<feature type="compositionally biased region" description="Gly residues" evidence="9">
    <location>
        <begin position="353"/>
        <end position="370"/>
    </location>
</feature>
<feature type="transmembrane region" description="Helical" evidence="10">
    <location>
        <begin position="262"/>
        <end position="283"/>
    </location>
</feature>
<feature type="transmembrane region" description="Helical" evidence="10">
    <location>
        <begin position="206"/>
        <end position="225"/>
    </location>
</feature>
<evidence type="ECO:0000256" key="4">
    <source>
        <dbReference type="ARBA" id="ARBA00022597"/>
    </source>
</evidence>
<keyword evidence="3" id="KW-1003">Cell membrane</keyword>
<dbReference type="GO" id="GO:0015649">
    <property type="term" value="F:2-keto-3-deoxygluconate:proton symporter activity"/>
    <property type="evidence" value="ECO:0007669"/>
    <property type="project" value="InterPro"/>
</dbReference>
<keyword evidence="6" id="KW-0769">Symport</keyword>
<keyword evidence="2" id="KW-0813">Transport</keyword>
<protein>
    <submittedName>
        <fullName evidence="11">2-keto-3-deoxygluconate permease</fullName>
    </submittedName>
</protein>
<feature type="transmembrane region" description="Helical" evidence="10">
    <location>
        <begin position="231"/>
        <end position="250"/>
    </location>
</feature>
<keyword evidence="7 10" id="KW-1133">Transmembrane helix</keyword>
<dbReference type="KEGG" id="czh:H9X71_09745"/>
<proteinExistence type="inferred from homology"/>
<feature type="transmembrane region" description="Helical" evidence="10">
    <location>
        <begin position="146"/>
        <end position="169"/>
    </location>
</feature>
<comment type="similarity">
    <text evidence="1">Belongs to the KdgT transporter family.</text>
</comment>
<keyword evidence="8 10" id="KW-0472">Membrane</keyword>
<feature type="region of interest" description="Disordered" evidence="9">
    <location>
        <begin position="345"/>
        <end position="370"/>
    </location>
</feature>
<dbReference type="AlphaFoldDB" id="A0A7L7YZN1"/>
<evidence type="ECO:0000256" key="3">
    <source>
        <dbReference type="ARBA" id="ARBA00022475"/>
    </source>
</evidence>
<reference evidence="11 12" key="1">
    <citation type="submission" date="2020-08" db="EMBL/GenBank/DDBJ databases">
        <title>Description of Clavibacter zhangzhiyonge sp. nov., a phytopathogenic actinobacterium isolated from barley seeds, causing leaf brown spot and decline.</title>
        <authorList>
            <person name="Tian Q."/>
            <person name="Chuan J."/>
            <person name="Zhao W."/>
            <person name="Li X."/>
        </authorList>
    </citation>
    <scope>NUCLEOTIDE SEQUENCE [LARGE SCALE GENOMIC DNA]</scope>
    <source>
        <strain evidence="11 12">DM1</strain>
    </source>
</reference>
<evidence type="ECO:0000256" key="9">
    <source>
        <dbReference type="SAM" id="MobiDB-lite"/>
    </source>
</evidence>
<feature type="transmembrane region" description="Helical" evidence="10">
    <location>
        <begin position="20"/>
        <end position="42"/>
    </location>
</feature>
<dbReference type="InterPro" id="IPR004684">
    <property type="entry name" value="2keto-3dGluconate_permease"/>
</dbReference>
<evidence type="ECO:0000256" key="8">
    <source>
        <dbReference type="ARBA" id="ARBA00023136"/>
    </source>
</evidence>
<feature type="transmembrane region" description="Helical" evidence="10">
    <location>
        <begin position="175"/>
        <end position="194"/>
    </location>
</feature>
<dbReference type="RefSeq" id="WP_191146914.1">
    <property type="nucleotide sequence ID" value="NZ_CP061274.1"/>
</dbReference>
<evidence type="ECO:0000256" key="1">
    <source>
        <dbReference type="ARBA" id="ARBA00006430"/>
    </source>
</evidence>
<evidence type="ECO:0000256" key="5">
    <source>
        <dbReference type="ARBA" id="ARBA00022692"/>
    </source>
</evidence>
<feature type="transmembrane region" description="Helical" evidence="10">
    <location>
        <begin position="295"/>
        <end position="317"/>
    </location>
</feature>
<evidence type="ECO:0000256" key="7">
    <source>
        <dbReference type="ARBA" id="ARBA00022989"/>
    </source>
</evidence>
<accession>A0A7L7YZN1</accession>
<evidence type="ECO:0000256" key="2">
    <source>
        <dbReference type="ARBA" id="ARBA00022448"/>
    </source>
</evidence>
<feature type="transmembrane region" description="Helical" evidence="10">
    <location>
        <begin position="112"/>
        <end position="134"/>
    </location>
</feature>
<keyword evidence="12" id="KW-1185">Reference proteome</keyword>
<dbReference type="Proteomes" id="UP000516660">
    <property type="component" value="Chromosome"/>
</dbReference>
<evidence type="ECO:0000256" key="6">
    <source>
        <dbReference type="ARBA" id="ARBA00022847"/>
    </source>
</evidence>
<gene>
    <name evidence="11" type="ORF">H9X71_09745</name>
</gene>
<sequence length="370" mass="37301">MASDPLPTSRVPLFDGMNRIPGGLMLIPLILGSVVGTFAPGFLDLGNFTTALFKDSALPLIGILIFATGMQITLRTSGPVLATSGVLLLTKSIIPATAVVVLGNLVGLDGLLGVSILALLVSMDNSNGGIWLAFTGRYGRERDRGAYIASAVNDGPFFSLLFLGAAGLADIPYTLLLAAVIPLLLGVIVGNLDAKWTEIMRPIPNMVIPFFAFALGTGIDLGNVVSGGLSGIVVGVIATVFTGTVAYLGYRFLLRRGKESGLGIASATTAGNAIATPAIVGAADPAFAPYVEVATAQVASAVLVSAVLAPILAAWVLKREGGMKAISDDRARDAALAESEAAAIAADADADGSGPGSTGRRGAGPGAGAA</sequence>
<keyword evidence="5 10" id="KW-0812">Transmembrane</keyword>
<dbReference type="GO" id="GO:0016020">
    <property type="term" value="C:membrane"/>
    <property type="evidence" value="ECO:0007669"/>
    <property type="project" value="InterPro"/>
</dbReference>
<dbReference type="Pfam" id="PF03812">
    <property type="entry name" value="KdgT"/>
    <property type="match status" value="1"/>
</dbReference>
<feature type="transmembrane region" description="Helical" evidence="10">
    <location>
        <begin position="86"/>
        <end position="106"/>
    </location>
</feature>
<keyword evidence="4" id="KW-0762">Sugar transport</keyword>
<feature type="transmembrane region" description="Helical" evidence="10">
    <location>
        <begin position="57"/>
        <end position="74"/>
    </location>
</feature>
<evidence type="ECO:0000313" key="12">
    <source>
        <dbReference type="Proteomes" id="UP000516660"/>
    </source>
</evidence>
<name>A0A7L7YZN1_9MICO</name>
<dbReference type="EMBL" id="CP061274">
    <property type="protein sequence ID" value="QOD42905.1"/>
    <property type="molecule type" value="Genomic_DNA"/>
</dbReference>